<dbReference type="KEGG" id="alv:Alvin_1656"/>
<sequence>MMNKLPALTLALMLLITISGLFGCNTMEGAGKDIQRGGGAVSETARDVKRDM</sequence>
<evidence type="ECO:0000256" key="3">
    <source>
        <dbReference type="ARBA" id="ARBA00022729"/>
    </source>
</evidence>
<keyword evidence="2" id="KW-1003">Cell membrane</keyword>
<keyword evidence="4" id="KW-0472">Membrane</keyword>
<dbReference type="InterPro" id="IPR012556">
    <property type="entry name" value="Entericidin"/>
</dbReference>
<dbReference type="STRING" id="572477.Alvin_1656"/>
<accession>D3RTS9</accession>
<dbReference type="GO" id="GO:0016020">
    <property type="term" value="C:membrane"/>
    <property type="evidence" value="ECO:0007669"/>
    <property type="project" value="InterPro"/>
</dbReference>
<proteinExistence type="inferred from homology"/>
<name>D3RTS9_ALLVD</name>
<evidence type="ECO:0000256" key="2">
    <source>
        <dbReference type="ARBA" id="ARBA00022475"/>
    </source>
</evidence>
<dbReference type="GO" id="GO:0009636">
    <property type="term" value="P:response to toxic substance"/>
    <property type="evidence" value="ECO:0007669"/>
    <property type="project" value="InterPro"/>
</dbReference>
<keyword evidence="5" id="KW-0564">Palmitate</keyword>
<organism evidence="8 9">
    <name type="scientific">Allochromatium vinosum (strain ATCC 17899 / DSM 180 / NBRC 103801 / NCIMB 10441 / D)</name>
    <name type="common">Chromatium vinosum</name>
    <dbReference type="NCBI Taxonomy" id="572477"/>
    <lineage>
        <taxon>Bacteria</taxon>
        <taxon>Pseudomonadati</taxon>
        <taxon>Pseudomonadota</taxon>
        <taxon>Gammaproteobacteria</taxon>
        <taxon>Chromatiales</taxon>
        <taxon>Chromatiaceae</taxon>
        <taxon>Allochromatium</taxon>
    </lineage>
</organism>
<keyword evidence="9" id="KW-1185">Reference proteome</keyword>
<evidence type="ECO:0000313" key="8">
    <source>
        <dbReference type="EMBL" id="ADC62588.1"/>
    </source>
</evidence>
<dbReference type="eggNOG" id="COG5510">
    <property type="taxonomic scope" value="Bacteria"/>
</dbReference>
<evidence type="ECO:0000256" key="1">
    <source>
        <dbReference type="ARBA" id="ARBA00010296"/>
    </source>
</evidence>
<protein>
    <submittedName>
        <fullName evidence="8">Entericidin EcnAB</fullName>
    </submittedName>
</protein>
<dbReference type="HOGENOM" id="CLU_193827_5_1_6"/>
<evidence type="ECO:0000256" key="6">
    <source>
        <dbReference type="ARBA" id="ARBA00023288"/>
    </source>
</evidence>
<reference evidence="8 9" key="1">
    <citation type="journal article" date="2011" name="Stand. Genomic Sci.">
        <title>Complete genome sequence of Allochromatium vinosum DSM 180(T).</title>
        <authorList>
            <person name="Weissgerber T."/>
            <person name="Zigann R."/>
            <person name="Bruce D."/>
            <person name="Chang Y.J."/>
            <person name="Detter J.C."/>
            <person name="Han C."/>
            <person name="Hauser L."/>
            <person name="Jeffries C.D."/>
            <person name="Land M."/>
            <person name="Munk A.C."/>
            <person name="Tapia R."/>
            <person name="Dahl C."/>
        </authorList>
    </citation>
    <scope>NUCLEOTIDE SEQUENCE [LARGE SCALE GENOMIC DNA]</scope>
    <source>
        <strain evidence="9">ATCC 17899 / DSM 180 / NBRC 103801 / NCIMB 10441 / D</strain>
    </source>
</reference>
<evidence type="ECO:0000256" key="7">
    <source>
        <dbReference type="SAM" id="MobiDB-lite"/>
    </source>
</evidence>
<dbReference type="Proteomes" id="UP000001441">
    <property type="component" value="Chromosome"/>
</dbReference>
<keyword evidence="6" id="KW-0449">Lipoprotein</keyword>
<evidence type="ECO:0000313" key="9">
    <source>
        <dbReference type="Proteomes" id="UP000001441"/>
    </source>
</evidence>
<keyword evidence="3" id="KW-0732">Signal</keyword>
<dbReference type="RefSeq" id="WP_012970862.1">
    <property type="nucleotide sequence ID" value="NC_013851.1"/>
</dbReference>
<gene>
    <name evidence="8" type="ordered locus">Alvin_1656</name>
</gene>
<dbReference type="AlphaFoldDB" id="D3RTS9"/>
<evidence type="ECO:0000256" key="4">
    <source>
        <dbReference type="ARBA" id="ARBA00023136"/>
    </source>
</evidence>
<dbReference type="Pfam" id="PF08085">
    <property type="entry name" value="Entericidin"/>
    <property type="match status" value="1"/>
</dbReference>
<dbReference type="EMBL" id="CP001896">
    <property type="protein sequence ID" value="ADC62588.1"/>
    <property type="molecule type" value="Genomic_DNA"/>
</dbReference>
<dbReference type="PROSITE" id="PS51257">
    <property type="entry name" value="PROKAR_LIPOPROTEIN"/>
    <property type="match status" value="1"/>
</dbReference>
<evidence type="ECO:0000256" key="5">
    <source>
        <dbReference type="ARBA" id="ARBA00023139"/>
    </source>
</evidence>
<comment type="similarity">
    <text evidence="1">Belongs to the EcnA/EcnB lipoprotein family.</text>
</comment>
<feature type="region of interest" description="Disordered" evidence="7">
    <location>
        <begin position="30"/>
        <end position="52"/>
    </location>
</feature>